<comment type="caution">
    <text evidence="4">The sequence shown here is derived from an EMBL/GenBank/DDBJ whole genome shotgun (WGS) entry which is preliminary data.</text>
</comment>
<accession>A0A271LT06</accession>
<dbReference type="InterPro" id="IPR036736">
    <property type="entry name" value="ACP-like_sf"/>
</dbReference>
<dbReference type="EMBL" id="NPKJ01000031">
    <property type="protein sequence ID" value="PAQ10288.1"/>
    <property type="molecule type" value="Genomic_DNA"/>
</dbReference>
<keyword evidence="2" id="KW-1133">Transmembrane helix</keyword>
<feature type="transmembrane region" description="Helical" evidence="2">
    <location>
        <begin position="311"/>
        <end position="330"/>
    </location>
</feature>
<dbReference type="OrthoDB" id="9803968at2"/>
<feature type="domain" description="Carrier" evidence="3">
    <location>
        <begin position="192"/>
        <end position="221"/>
    </location>
</feature>
<dbReference type="PANTHER" id="PTHR43767:SF8">
    <property type="entry name" value="LONG-CHAIN-FATTY-ACID--COA LIGASE"/>
    <property type="match status" value="1"/>
</dbReference>
<name>A0A271LT06_9HYPH</name>
<dbReference type="SUPFAM" id="SSF47336">
    <property type="entry name" value="ACP-like"/>
    <property type="match status" value="1"/>
</dbReference>
<feature type="transmembrane region" description="Helical" evidence="2">
    <location>
        <begin position="412"/>
        <end position="430"/>
    </location>
</feature>
<protein>
    <recommendedName>
        <fullName evidence="3">Carrier domain-containing protein</fullName>
    </recommendedName>
</protein>
<organism evidence="4 5">
    <name type="scientific">Mesorhizobium temperatum</name>
    <dbReference type="NCBI Taxonomy" id="241416"/>
    <lineage>
        <taxon>Bacteria</taxon>
        <taxon>Pseudomonadati</taxon>
        <taxon>Pseudomonadota</taxon>
        <taxon>Alphaproteobacteria</taxon>
        <taxon>Hyphomicrobiales</taxon>
        <taxon>Phyllobacteriaceae</taxon>
        <taxon>Mesorhizobium</taxon>
    </lineage>
</organism>
<feature type="transmembrane region" description="Helical" evidence="2">
    <location>
        <begin position="527"/>
        <end position="552"/>
    </location>
</feature>
<dbReference type="Gene3D" id="3.40.50.12780">
    <property type="entry name" value="N-terminal domain of ligase-like"/>
    <property type="match status" value="1"/>
</dbReference>
<reference evidence="4 5" key="1">
    <citation type="submission" date="2017-08" db="EMBL/GenBank/DDBJ databases">
        <title>Mesorhizobium wenxinae sp. nov., a novel rhizobial species isolated from root nodules of chickpea (Cicer arietinum L.).</title>
        <authorList>
            <person name="Zhang J."/>
        </authorList>
    </citation>
    <scope>NUCLEOTIDE SEQUENCE [LARGE SCALE GENOMIC DNA]</scope>
    <source>
        <strain evidence="4 5">SDW018</strain>
    </source>
</reference>
<dbReference type="Gene3D" id="1.10.1200.10">
    <property type="entry name" value="ACP-like"/>
    <property type="match status" value="1"/>
</dbReference>
<dbReference type="InterPro" id="IPR050237">
    <property type="entry name" value="ATP-dep_AMP-bd_enzyme"/>
</dbReference>
<dbReference type="InterPro" id="IPR009081">
    <property type="entry name" value="PP-bd_ACP"/>
</dbReference>
<feature type="transmembrane region" description="Helical" evidence="2">
    <location>
        <begin position="274"/>
        <end position="290"/>
    </location>
</feature>
<evidence type="ECO:0000313" key="5">
    <source>
        <dbReference type="Proteomes" id="UP000216442"/>
    </source>
</evidence>
<feature type="transmembrane region" description="Helical" evidence="2">
    <location>
        <begin position="350"/>
        <end position="371"/>
    </location>
</feature>
<evidence type="ECO:0000256" key="1">
    <source>
        <dbReference type="ARBA" id="ARBA00022598"/>
    </source>
</evidence>
<keyword evidence="1" id="KW-0436">Ligase</keyword>
<dbReference type="InterPro" id="IPR042099">
    <property type="entry name" value="ANL_N_sf"/>
</dbReference>
<dbReference type="Proteomes" id="UP000216442">
    <property type="component" value="Unassembled WGS sequence"/>
</dbReference>
<dbReference type="PANTHER" id="PTHR43767">
    <property type="entry name" value="LONG-CHAIN-FATTY-ACID--COA LIGASE"/>
    <property type="match status" value="1"/>
</dbReference>
<dbReference type="AlphaFoldDB" id="A0A271LT06"/>
<feature type="transmembrane region" description="Helical" evidence="2">
    <location>
        <begin position="460"/>
        <end position="477"/>
    </location>
</feature>
<gene>
    <name evidence="4" type="ORF">CIT26_09070</name>
</gene>
<keyword evidence="2" id="KW-0812">Transmembrane</keyword>
<dbReference type="Pfam" id="PF00550">
    <property type="entry name" value="PP-binding"/>
    <property type="match status" value="1"/>
</dbReference>
<dbReference type="GO" id="GO:0016874">
    <property type="term" value="F:ligase activity"/>
    <property type="evidence" value="ECO:0007669"/>
    <property type="project" value="UniProtKB-KW"/>
</dbReference>
<dbReference type="SUPFAM" id="SSF56801">
    <property type="entry name" value="Acetyl-CoA synthetase-like"/>
    <property type="match status" value="1"/>
</dbReference>
<feature type="transmembrane region" description="Helical" evidence="2">
    <location>
        <begin position="489"/>
        <end position="507"/>
    </location>
</feature>
<proteinExistence type="predicted"/>
<sequence length="573" mass="63117">MGSIGIAIPGGKLWLADEDGRPIEKNGEPGELIYRGPNVMMGYAHRRTDLARTHEVTDLRTGDIAKRDDRGFYSIVGRRKRMSKIAGLRLSHDAIEKALEEAGIAAAVVGDDERILAMVTTPNVDDNEALEVLMAATGLPRPHLEVGRATSLRKLASGKIDYASLQARLRAPRQQMAMDVLDAFRNAFYPRQVGPSDTFEKLGGDSLLYVQLSLTLERELGSLPEGWETMPLGDLARTPERRNHSRSIDSQLILRAAAILLVVIHHGTLWPIPGGAATLVMLVGFSLARFQRQRLFAGDTLAVLRPLAANLALYAPIVAGFSLARGEVLWPSVFLVGNLGFTAPPHMMPYLYWFVEAYAQTILLWVILFSIPQARRIAHAMPLVSGIFVLAIAVAAKFLTPLVWYIGGPQIFTLPDVFYLAVLGWCLYFLDTPLKRKTCFAVTAILCLMLAWWGGNWTGSWVKFMLVLGAAYVLLFIPRIPLPGWAARLILPVSAASYHIYLFHRVFPDWLLPQLGLGTQQPADAAAAISIGLASGLAVFWLQKQVFGWLAYRRGSRLGWRSHVVGGPLEAAE</sequence>
<feature type="transmembrane region" description="Helical" evidence="2">
    <location>
        <begin position="437"/>
        <end position="454"/>
    </location>
</feature>
<feature type="transmembrane region" description="Helical" evidence="2">
    <location>
        <begin position="383"/>
        <end position="406"/>
    </location>
</feature>
<evidence type="ECO:0000256" key="2">
    <source>
        <dbReference type="SAM" id="Phobius"/>
    </source>
</evidence>
<keyword evidence="5" id="KW-1185">Reference proteome</keyword>
<evidence type="ECO:0000313" key="4">
    <source>
        <dbReference type="EMBL" id="PAQ10288.1"/>
    </source>
</evidence>
<evidence type="ECO:0000259" key="3">
    <source>
        <dbReference type="Pfam" id="PF00550"/>
    </source>
</evidence>
<keyword evidence="2" id="KW-0472">Membrane</keyword>